<dbReference type="PANTHER" id="PTHR28048:SF1">
    <property type="entry name" value="ACR195WP"/>
    <property type="match status" value="1"/>
</dbReference>
<dbReference type="Proteomes" id="UP001161757">
    <property type="component" value="Unassembled WGS sequence"/>
</dbReference>
<sequence length="94" mass="10676">MVLKELFSPRRDKFDDFEDPKAFDKDDCLSCRVLGSTALVSLGGYTYYSGMQQLRLQRKAIELSKSKYKYGSRQLGILCLSGSLFGLGIYRMSN</sequence>
<proteinExistence type="predicted"/>
<comment type="caution">
    <text evidence="2">The sequence shown here is derived from an EMBL/GenBank/DDBJ whole genome shotgun (WGS) entry which is preliminary data.</text>
</comment>
<reference evidence="2" key="1">
    <citation type="submission" date="2023-01" db="EMBL/GenBank/DDBJ databases">
        <title>Exophiala dermititidis isolated from Cystic Fibrosis Patient.</title>
        <authorList>
            <person name="Kurbessoian T."/>
            <person name="Crocker A."/>
            <person name="Murante D."/>
            <person name="Hogan D.A."/>
            <person name="Stajich J.E."/>
        </authorList>
    </citation>
    <scope>NUCLEOTIDE SEQUENCE</scope>
    <source>
        <strain evidence="2">Ex8</strain>
    </source>
</reference>
<dbReference type="EMBL" id="JAJGCB010000015">
    <property type="protein sequence ID" value="KAJ8989236.1"/>
    <property type="molecule type" value="Genomic_DNA"/>
</dbReference>
<name>A0AAN6IVY7_EXODE</name>
<evidence type="ECO:0000313" key="2">
    <source>
        <dbReference type="EMBL" id="KAJ8989236.1"/>
    </source>
</evidence>
<evidence type="ECO:0000259" key="1">
    <source>
        <dbReference type="Pfam" id="PF15055"/>
    </source>
</evidence>
<feature type="domain" description="Distal membrane-arm assembly complex protein 1-like" evidence="1">
    <location>
        <begin position="27"/>
        <end position="60"/>
    </location>
</feature>
<organism evidence="2 3">
    <name type="scientific">Exophiala dermatitidis</name>
    <name type="common">Black yeast-like fungus</name>
    <name type="synonym">Wangiella dermatitidis</name>
    <dbReference type="NCBI Taxonomy" id="5970"/>
    <lineage>
        <taxon>Eukaryota</taxon>
        <taxon>Fungi</taxon>
        <taxon>Dikarya</taxon>
        <taxon>Ascomycota</taxon>
        <taxon>Pezizomycotina</taxon>
        <taxon>Eurotiomycetes</taxon>
        <taxon>Chaetothyriomycetidae</taxon>
        <taxon>Chaetothyriales</taxon>
        <taxon>Herpotrichiellaceae</taxon>
        <taxon>Exophiala</taxon>
    </lineage>
</organism>
<accession>A0AAN6IVY7</accession>
<dbReference type="Pfam" id="PF15055">
    <property type="entry name" value="DMAC1_Dmo2"/>
    <property type="match status" value="1"/>
</dbReference>
<dbReference type="InterPro" id="IPR053092">
    <property type="entry name" value="Mitochondrial_unc_protein"/>
</dbReference>
<dbReference type="InterPro" id="IPR028036">
    <property type="entry name" value="DMAC1-like_dom"/>
</dbReference>
<dbReference type="PANTHER" id="PTHR28048">
    <property type="entry name" value="ACR195WP"/>
    <property type="match status" value="1"/>
</dbReference>
<protein>
    <recommendedName>
        <fullName evidence="1">Distal membrane-arm assembly complex protein 1-like domain-containing protein</fullName>
    </recommendedName>
</protein>
<evidence type="ECO:0000313" key="3">
    <source>
        <dbReference type="Proteomes" id="UP001161757"/>
    </source>
</evidence>
<dbReference type="AlphaFoldDB" id="A0AAN6IVY7"/>
<gene>
    <name evidence="2" type="ORF">HRR80_006960</name>
</gene>